<reference evidence="1 2" key="2">
    <citation type="journal article" date="2018" name="New Phytol.">
        <title>High intraspecific genome diversity in the model arbuscular mycorrhizal symbiont Rhizophagus irregularis.</title>
        <authorList>
            <person name="Chen E.C.H."/>
            <person name="Morin E."/>
            <person name="Beaudet D."/>
            <person name="Noel J."/>
            <person name="Yildirir G."/>
            <person name="Ndikumana S."/>
            <person name="Charron P."/>
            <person name="St-Onge C."/>
            <person name="Giorgi J."/>
            <person name="Kruger M."/>
            <person name="Marton T."/>
            <person name="Ropars J."/>
            <person name="Grigoriev I.V."/>
            <person name="Hainaut M."/>
            <person name="Henrissat B."/>
            <person name="Roux C."/>
            <person name="Martin F."/>
            <person name="Corradi N."/>
        </authorList>
    </citation>
    <scope>NUCLEOTIDE SEQUENCE [LARGE SCALE GENOMIC DNA]</scope>
    <source>
        <strain evidence="1 2">DAOM 197198</strain>
    </source>
</reference>
<proteinExistence type="predicted"/>
<keyword evidence="2" id="KW-1185">Reference proteome</keyword>
<gene>
    <name evidence="1" type="ORF">GLOIN_2v1872297</name>
</gene>
<dbReference type="EMBL" id="AUPC02000052">
    <property type="protein sequence ID" value="POG76287.1"/>
    <property type="molecule type" value="Genomic_DNA"/>
</dbReference>
<dbReference type="AlphaFoldDB" id="A0A2H5RHZ4"/>
<accession>A0A2H5RHZ4</accession>
<dbReference type="SMR" id="A0A2H5RHZ4"/>
<sequence>MNRSQPINLINGKMYCQWAIFISECYESQYFIVTYYVNLVTATIFTLLAGGILIMRLIAHRELNLLSNGIIAPLEGFLGFSMLGGIARIVCSVTFIIDVLPTYYIYREMISDAQWITAQLSVITYLAGVFRTLPRMAFFQPSYSDNQPSTTNLTLCVPTLYLIRILYWTISITLIIIASGSAILAGYFRMKDNRFLLNVFTSTRLITYGISCIILVIGYGIYGRLLINLTMQSFDLVQGQGGIVEECQETHVTEIIRDEDGREERNIHKIYVLTRGGERSEIDLRNLRFKYHIRKMKIFNHSALMTFAFWSLSSFILAFWHDQIWSTLLLSKIQAFIANISTNLIILTVLIVILLSELVHHKGQNSLDVTKVTNSNQLSTFTHSIEEA</sequence>
<name>A0A2H5RHZ4_RHIID</name>
<comment type="caution">
    <text evidence="1">The sequence shown here is derived from an EMBL/GenBank/DDBJ whole genome shotgun (WGS) entry which is preliminary data.</text>
</comment>
<reference evidence="1 2" key="1">
    <citation type="journal article" date="2013" name="Proc. Natl. Acad. Sci. U.S.A.">
        <title>Genome of an arbuscular mycorrhizal fungus provides insight into the oldest plant symbiosis.</title>
        <authorList>
            <person name="Tisserant E."/>
            <person name="Malbreil M."/>
            <person name="Kuo A."/>
            <person name="Kohler A."/>
            <person name="Symeonidi A."/>
            <person name="Balestrini R."/>
            <person name="Charron P."/>
            <person name="Duensing N."/>
            <person name="Frei Dit Frey N."/>
            <person name="Gianinazzi-Pearson V."/>
            <person name="Gilbert L.B."/>
            <person name="Handa Y."/>
            <person name="Herr J.R."/>
            <person name="Hijri M."/>
            <person name="Koul R."/>
            <person name="Kawaguchi M."/>
            <person name="Krajinski F."/>
            <person name="Lammers P.J."/>
            <person name="Masclaux F.G."/>
            <person name="Murat C."/>
            <person name="Morin E."/>
            <person name="Ndikumana S."/>
            <person name="Pagni M."/>
            <person name="Petitpierre D."/>
            <person name="Requena N."/>
            <person name="Rosikiewicz P."/>
            <person name="Riley R."/>
            <person name="Saito K."/>
            <person name="San Clemente H."/>
            <person name="Shapiro H."/>
            <person name="van Tuinen D."/>
            <person name="Becard G."/>
            <person name="Bonfante P."/>
            <person name="Paszkowski U."/>
            <person name="Shachar-Hill Y.Y."/>
            <person name="Tuskan G.A."/>
            <person name="Young P.W."/>
            <person name="Sanders I.R."/>
            <person name="Henrissat B."/>
            <person name="Rensing S.A."/>
            <person name="Grigoriev I.V."/>
            <person name="Corradi N."/>
            <person name="Roux C."/>
            <person name="Martin F."/>
        </authorList>
    </citation>
    <scope>NUCLEOTIDE SEQUENCE [LARGE SCALE GENOMIC DNA]</scope>
    <source>
        <strain evidence="1 2">DAOM 197198</strain>
    </source>
</reference>
<organism evidence="1 2">
    <name type="scientific">Rhizophagus irregularis (strain DAOM 181602 / DAOM 197198 / MUCL 43194)</name>
    <name type="common">Arbuscular mycorrhizal fungus</name>
    <name type="synonym">Glomus intraradices</name>
    <dbReference type="NCBI Taxonomy" id="747089"/>
    <lineage>
        <taxon>Eukaryota</taxon>
        <taxon>Fungi</taxon>
        <taxon>Fungi incertae sedis</taxon>
        <taxon>Mucoromycota</taxon>
        <taxon>Glomeromycotina</taxon>
        <taxon>Glomeromycetes</taxon>
        <taxon>Glomerales</taxon>
        <taxon>Glomeraceae</taxon>
        <taxon>Rhizophagus</taxon>
    </lineage>
</organism>
<dbReference type="Proteomes" id="UP000018888">
    <property type="component" value="Unassembled WGS sequence"/>
</dbReference>
<protein>
    <submittedName>
        <fullName evidence="1">Uncharacterized protein</fullName>
    </submittedName>
</protein>
<dbReference type="VEuPathDB" id="FungiDB:RhiirFUN_002895"/>
<evidence type="ECO:0000313" key="1">
    <source>
        <dbReference type="EMBL" id="POG76287.1"/>
    </source>
</evidence>
<evidence type="ECO:0000313" key="2">
    <source>
        <dbReference type="Proteomes" id="UP000018888"/>
    </source>
</evidence>